<evidence type="ECO:0000313" key="4">
    <source>
        <dbReference type="Proteomes" id="UP000649604"/>
    </source>
</evidence>
<accession>A0A9D5JT82</accession>
<evidence type="ECO:0000256" key="1">
    <source>
        <dbReference type="ARBA" id="ARBA00022729"/>
    </source>
</evidence>
<evidence type="ECO:0008006" key="5">
    <source>
        <dbReference type="Google" id="ProtNLM"/>
    </source>
</evidence>
<dbReference type="Proteomes" id="UP000649604">
    <property type="component" value="Unassembled WGS sequence"/>
</dbReference>
<dbReference type="Gene3D" id="3.40.190.170">
    <property type="entry name" value="Bacterial extracellular solute-binding protein, family 7"/>
    <property type="match status" value="1"/>
</dbReference>
<feature type="non-terminal residue" evidence="3">
    <location>
        <position position="197"/>
    </location>
</feature>
<dbReference type="GO" id="GO:0055085">
    <property type="term" value="P:transmembrane transport"/>
    <property type="evidence" value="ECO:0007669"/>
    <property type="project" value="InterPro"/>
</dbReference>
<feature type="signal peptide" evidence="2">
    <location>
        <begin position="1"/>
        <end position="18"/>
    </location>
</feature>
<protein>
    <recommendedName>
        <fullName evidence="5">C4-dicarboxylate ABC transporter substrate-binding protein</fullName>
    </recommendedName>
</protein>
<dbReference type="PANTHER" id="PTHR33376:SF2">
    <property type="entry name" value="DICARBOXYLATE-BINDING PERIPLASMIC PROTEIN"/>
    <property type="match status" value="1"/>
</dbReference>
<evidence type="ECO:0000313" key="3">
    <source>
        <dbReference type="EMBL" id="MBD3323750.1"/>
    </source>
</evidence>
<reference evidence="3" key="1">
    <citation type="submission" date="2019-11" db="EMBL/GenBank/DDBJ databases">
        <title>Microbial mats filling the niche in hypersaline microbial mats.</title>
        <authorList>
            <person name="Wong H.L."/>
            <person name="Macleod F.I."/>
            <person name="White R.A. III"/>
            <person name="Burns B.P."/>
        </authorList>
    </citation>
    <scope>NUCLEOTIDE SEQUENCE</scope>
    <source>
        <strain evidence="3">Rbin_158</strain>
    </source>
</reference>
<name>A0A9D5JT82_9BACT</name>
<dbReference type="EMBL" id="WJJP01000129">
    <property type="protein sequence ID" value="MBD3323750.1"/>
    <property type="molecule type" value="Genomic_DNA"/>
</dbReference>
<dbReference type="InterPro" id="IPR018389">
    <property type="entry name" value="DctP_fam"/>
</dbReference>
<dbReference type="InterPro" id="IPR038404">
    <property type="entry name" value="TRAP_DctP_sf"/>
</dbReference>
<sequence>MKKLLCLMLLGLVVASFAMPVAAAPRVLKFSSIHEPSHPSAITAEMFARRVNQLSNGELEVQVYHSRQLGDAIQNVENIRNGSIAFTSVSISNLSQVVPQMDMFSLPYIFKNDNHYWYVLFHPKTQEFMKQLEPKGIKVITWITSGARSFFTQEPVRSPADLEGQKIRVMASPVMINSMKAMGANGVPIAWGELYNA</sequence>
<feature type="chain" id="PRO_5039372575" description="C4-dicarboxylate ABC transporter substrate-binding protein" evidence="2">
    <location>
        <begin position="19"/>
        <end position="197"/>
    </location>
</feature>
<organism evidence="3 4">
    <name type="scientific">candidate division KSB3 bacterium</name>
    <dbReference type="NCBI Taxonomy" id="2044937"/>
    <lineage>
        <taxon>Bacteria</taxon>
        <taxon>candidate division KSB3</taxon>
    </lineage>
</organism>
<dbReference type="Pfam" id="PF03480">
    <property type="entry name" value="DctP"/>
    <property type="match status" value="1"/>
</dbReference>
<keyword evidence="1 2" id="KW-0732">Signal</keyword>
<comment type="caution">
    <text evidence="3">The sequence shown here is derived from an EMBL/GenBank/DDBJ whole genome shotgun (WGS) entry which is preliminary data.</text>
</comment>
<dbReference type="GO" id="GO:0030246">
    <property type="term" value="F:carbohydrate binding"/>
    <property type="evidence" value="ECO:0007669"/>
    <property type="project" value="TreeGrafter"/>
</dbReference>
<dbReference type="AlphaFoldDB" id="A0A9D5JT82"/>
<evidence type="ECO:0000256" key="2">
    <source>
        <dbReference type="SAM" id="SignalP"/>
    </source>
</evidence>
<proteinExistence type="predicted"/>
<dbReference type="NCBIfam" id="NF037995">
    <property type="entry name" value="TRAP_S1"/>
    <property type="match status" value="1"/>
</dbReference>
<dbReference type="PANTHER" id="PTHR33376">
    <property type="match status" value="1"/>
</dbReference>
<gene>
    <name evidence="3" type="ORF">GF339_04145</name>
</gene>